<dbReference type="AlphaFoldDB" id="A0A445ED95"/>
<comment type="caution">
    <text evidence="1">The sequence shown here is derived from an EMBL/GenBank/DDBJ whole genome shotgun (WGS) entry which is preliminary data.</text>
</comment>
<evidence type="ECO:0008006" key="3">
    <source>
        <dbReference type="Google" id="ProtNLM"/>
    </source>
</evidence>
<protein>
    <recommendedName>
        <fullName evidence="3">FAR1 domain-containing protein</fullName>
    </recommendedName>
</protein>
<gene>
    <name evidence="1" type="ORF">Ahy_A02g007824</name>
</gene>
<organism evidence="1 2">
    <name type="scientific">Arachis hypogaea</name>
    <name type="common">Peanut</name>
    <dbReference type="NCBI Taxonomy" id="3818"/>
    <lineage>
        <taxon>Eukaryota</taxon>
        <taxon>Viridiplantae</taxon>
        <taxon>Streptophyta</taxon>
        <taxon>Embryophyta</taxon>
        <taxon>Tracheophyta</taxon>
        <taxon>Spermatophyta</taxon>
        <taxon>Magnoliopsida</taxon>
        <taxon>eudicotyledons</taxon>
        <taxon>Gunneridae</taxon>
        <taxon>Pentapetalae</taxon>
        <taxon>rosids</taxon>
        <taxon>fabids</taxon>
        <taxon>Fabales</taxon>
        <taxon>Fabaceae</taxon>
        <taxon>Papilionoideae</taxon>
        <taxon>50 kb inversion clade</taxon>
        <taxon>dalbergioids sensu lato</taxon>
        <taxon>Dalbergieae</taxon>
        <taxon>Pterocarpus clade</taxon>
        <taxon>Arachis</taxon>
    </lineage>
</organism>
<dbReference type="EMBL" id="SDMP01000002">
    <property type="protein sequence ID" value="RYR73474.1"/>
    <property type="molecule type" value="Genomic_DNA"/>
</dbReference>
<evidence type="ECO:0000313" key="1">
    <source>
        <dbReference type="EMBL" id="RYR73474.1"/>
    </source>
</evidence>
<keyword evidence="2" id="KW-1185">Reference proteome</keyword>
<reference evidence="1 2" key="1">
    <citation type="submission" date="2019-01" db="EMBL/GenBank/DDBJ databases">
        <title>Sequencing of cultivated peanut Arachis hypogaea provides insights into genome evolution and oil improvement.</title>
        <authorList>
            <person name="Chen X."/>
        </authorList>
    </citation>
    <scope>NUCLEOTIDE SEQUENCE [LARGE SCALE GENOMIC DNA]</scope>
    <source>
        <strain evidence="2">cv. Fuhuasheng</strain>
        <tissue evidence="1">Leaves</tissue>
    </source>
</reference>
<proteinExistence type="predicted"/>
<evidence type="ECO:0000313" key="2">
    <source>
        <dbReference type="Proteomes" id="UP000289738"/>
    </source>
</evidence>
<dbReference type="Proteomes" id="UP000289738">
    <property type="component" value="Chromosome A02"/>
</dbReference>
<sequence>MNDSSSDCQLNYSEVDFCFESNEVPVFVPKVGMIFNMLEDATKFYKDYSKAACFSKRIRSTNKKKNEIKN</sequence>
<accession>A0A445ED95</accession>
<name>A0A445ED95_ARAHY</name>